<reference evidence="6" key="1">
    <citation type="submission" date="2009-01" db="EMBL/GenBank/DDBJ databases">
        <title>Complete sequence of Anaeromyxobacter dehalogenans 2CP-1.</title>
        <authorList>
            <consortium name="US DOE Joint Genome Institute"/>
            <person name="Lucas S."/>
            <person name="Copeland A."/>
            <person name="Lapidus A."/>
            <person name="Glavina del Rio T."/>
            <person name="Dalin E."/>
            <person name="Tice H."/>
            <person name="Bruce D."/>
            <person name="Goodwin L."/>
            <person name="Pitluck S."/>
            <person name="Saunders E."/>
            <person name="Brettin T."/>
            <person name="Detter J.C."/>
            <person name="Han C."/>
            <person name="Larimer F."/>
            <person name="Land M."/>
            <person name="Hauser L."/>
            <person name="Kyrpides N."/>
            <person name="Ovchinnikova G."/>
            <person name="Beliaev A.S."/>
            <person name="Richardson P."/>
        </authorList>
    </citation>
    <scope>NUCLEOTIDE SEQUENCE</scope>
    <source>
        <strain evidence="6">2CP-1</strain>
    </source>
</reference>
<dbReference type="GO" id="GO:0005524">
    <property type="term" value="F:ATP binding"/>
    <property type="evidence" value="ECO:0007669"/>
    <property type="project" value="UniProtKB-KW"/>
</dbReference>
<keyword evidence="7" id="KW-1185">Reference proteome</keyword>
<organism evidence="6 7">
    <name type="scientific">Anaeromyxobacter dehalogenans (strain ATCC BAA-258 / DSM 21875 / 2CP-1)</name>
    <dbReference type="NCBI Taxonomy" id="455488"/>
    <lineage>
        <taxon>Bacteria</taxon>
        <taxon>Pseudomonadati</taxon>
        <taxon>Myxococcota</taxon>
        <taxon>Myxococcia</taxon>
        <taxon>Myxococcales</taxon>
        <taxon>Cystobacterineae</taxon>
        <taxon>Anaeromyxobacteraceae</taxon>
        <taxon>Anaeromyxobacter</taxon>
    </lineage>
</organism>
<dbReference type="RefSeq" id="WP_012633787.1">
    <property type="nucleotide sequence ID" value="NC_011891.1"/>
</dbReference>
<protein>
    <recommendedName>
        <fullName evidence="4">Uncharacterized AAA domain-containing protein ycf46</fullName>
    </recommendedName>
</protein>
<dbReference type="EMBL" id="CP001359">
    <property type="protein sequence ID" value="ACL66008.1"/>
    <property type="molecule type" value="Genomic_DNA"/>
</dbReference>
<evidence type="ECO:0000256" key="3">
    <source>
        <dbReference type="ARBA" id="ARBA00038088"/>
    </source>
</evidence>
<comment type="similarity">
    <text evidence="3">Belongs to the AAA ATPase family. Highly divergent.</text>
</comment>
<evidence type="ECO:0000256" key="2">
    <source>
        <dbReference type="ARBA" id="ARBA00022840"/>
    </source>
</evidence>
<evidence type="ECO:0000259" key="5">
    <source>
        <dbReference type="SMART" id="SM00382"/>
    </source>
</evidence>
<dbReference type="InterPro" id="IPR052381">
    <property type="entry name" value="AAA_domain_protein"/>
</dbReference>
<dbReference type="Gene3D" id="1.10.8.60">
    <property type="match status" value="1"/>
</dbReference>
<dbReference type="GO" id="GO:0016887">
    <property type="term" value="F:ATP hydrolysis activity"/>
    <property type="evidence" value="ECO:0007669"/>
    <property type="project" value="InterPro"/>
</dbReference>
<evidence type="ECO:0000313" key="6">
    <source>
        <dbReference type="EMBL" id="ACL66008.1"/>
    </source>
</evidence>
<dbReference type="HOGENOM" id="CLU_023673_0_0_7"/>
<dbReference type="PANTHER" id="PTHR42960">
    <property type="entry name" value="YCF46 PROTEIN"/>
    <property type="match status" value="1"/>
</dbReference>
<dbReference type="SMART" id="SM00382">
    <property type="entry name" value="AAA"/>
    <property type="match status" value="1"/>
</dbReference>
<dbReference type="PANTHER" id="PTHR42960:SF1">
    <property type="entry name" value="YCF46 PROTEIN"/>
    <property type="match status" value="1"/>
</dbReference>
<keyword evidence="2" id="KW-0067">ATP-binding</keyword>
<proteinExistence type="inferred from homology"/>
<feature type="domain" description="AAA+ ATPase" evidence="5">
    <location>
        <begin position="256"/>
        <end position="391"/>
    </location>
</feature>
<dbReference type="InterPro" id="IPR003593">
    <property type="entry name" value="AAA+_ATPase"/>
</dbReference>
<sequence length="499" mass="52867">MSVSSEIAELWSAGTPVLYLVTPEEDRAVAACQAAAAAFDARCAVWSSHRGLDPAAPGAKEPAALLDALLRAPAPFLAVALDFHHALASPAVARQLRDALPRMAAEGRCLAVVAPRLALPDGLGTDAAVIRVPLPDDAELGALLEVVQAGLAHPAAPPPLPADVRHRALVAARGLSEAQARRAFTRALRRDAALGPEGIGAVAAEKKRLLARDLGLELVEAAERPEDLGGLGAFKAWMDERALAFDPDASRWGLPPPRGVLLVGVQGCGKSLAAKAAAARLGVPVLRLDLPRVLGAQTGAEEGLARALEAAEALAPVALWVDEIEKGFAGSAPGDGGEPRAARLLGAFSTWLQERKGPVFVVATANDVSRLPPELLRRGRFDELFFVDLPDPEARREILALHLRRRGREPGAVDVAAIAELCADYSGAELEQVVIGALHRAYALGRELETADLRRVAQDLVPLFRTYEEQIKALREWARGRARVAGRAGAVVDLFRRVQ</sequence>
<accession>B8JDF9</accession>
<gene>
    <name evidence="6" type="ordered locus">A2cp1_2671</name>
</gene>
<keyword evidence="1" id="KW-0547">Nucleotide-binding</keyword>
<evidence type="ECO:0000313" key="7">
    <source>
        <dbReference type="Proteomes" id="UP000007089"/>
    </source>
</evidence>
<dbReference type="Gene3D" id="3.40.50.300">
    <property type="entry name" value="P-loop containing nucleotide triphosphate hydrolases"/>
    <property type="match status" value="1"/>
</dbReference>
<evidence type="ECO:0000256" key="1">
    <source>
        <dbReference type="ARBA" id="ARBA00022741"/>
    </source>
</evidence>
<dbReference type="InterPro" id="IPR003959">
    <property type="entry name" value="ATPase_AAA_core"/>
</dbReference>
<dbReference type="SUPFAM" id="SSF52540">
    <property type="entry name" value="P-loop containing nucleoside triphosphate hydrolases"/>
    <property type="match status" value="1"/>
</dbReference>
<dbReference type="Pfam" id="PF00004">
    <property type="entry name" value="AAA"/>
    <property type="match status" value="1"/>
</dbReference>
<dbReference type="InterPro" id="IPR027417">
    <property type="entry name" value="P-loop_NTPase"/>
</dbReference>
<dbReference type="AlphaFoldDB" id="B8JDF9"/>
<dbReference type="Proteomes" id="UP000007089">
    <property type="component" value="Chromosome"/>
</dbReference>
<name>B8JDF9_ANAD2</name>
<dbReference type="KEGG" id="acp:A2cp1_2671"/>
<evidence type="ECO:0000256" key="4">
    <source>
        <dbReference type="ARBA" id="ARBA00040480"/>
    </source>
</evidence>